<dbReference type="RefSeq" id="WP_150007382.1">
    <property type="nucleotide sequence ID" value="NZ_BKCN01000022.1"/>
</dbReference>
<dbReference type="EMBL" id="BKCN01000022">
    <property type="protein sequence ID" value="GER05345.1"/>
    <property type="molecule type" value="Genomic_DNA"/>
</dbReference>
<keyword evidence="1" id="KW-0812">Transmembrane</keyword>
<evidence type="ECO:0000256" key="1">
    <source>
        <dbReference type="SAM" id="Phobius"/>
    </source>
</evidence>
<comment type="caution">
    <text evidence="2">The sequence shown here is derived from an EMBL/GenBank/DDBJ whole genome shotgun (WGS) entry which is preliminary data.</text>
</comment>
<accession>A0A5A7NCJ9</accession>
<dbReference type="Proteomes" id="UP000324996">
    <property type="component" value="Unassembled WGS sequence"/>
</dbReference>
<proteinExistence type="predicted"/>
<protein>
    <submittedName>
        <fullName evidence="2">Uncharacterized protein</fullName>
    </submittedName>
</protein>
<keyword evidence="1" id="KW-0472">Membrane</keyword>
<keyword evidence="1" id="KW-1133">Transmembrane helix</keyword>
<keyword evidence="3" id="KW-1185">Reference proteome</keyword>
<name>A0A5A7NCJ9_9PROT</name>
<organism evidence="2 3">
    <name type="scientific">Iodidimonas nitroreducens</name>
    <dbReference type="NCBI Taxonomy" id="1236968"/>
    <lineage>
        <taxon>Bacteria</taxon>
        <taxon>Pseudomonadati</taxon>
        <taxon>Pseudomonadota</taxon>
        <taxon>Alphaproteobacteria</taxon>
        <taxon>Iodidimonadales</taxon>
        <taxon>Iodidimonadaceae</taxon>
        <taxon>Iodidimonas</taxon>
    </lineage>
</organism>
<sequence>MVDLAQTGPAVSDDRRRDVLAMRLTLYATFWIFLLAVLLARVVSPFTARAQEHGPRRTVFREAREKALACIPYAFMSW</sequence>
<dbReference type="AlphaFoldDB" id="A0A5A7NCJ9"/>
<gene>
    <name evidence="2" type="ORF">JCM17846_30270</name>
</gene>
<feature type="transmembrane region" description="Helical" evidence="1">
    <location>
        <begin position="20"/>
        <end position="40"/>
    </location>
</feature>
<reference evidence="2 3" key="1">
    <citation type="submission" date="2019-09" db="EMBL/GenBank/DDBJ databases">
        <title>NBRP : Genome information of microbial organism related human and environment.</title>
        <authorList>
            <person name="Hattori M."/>
            <person name="Oshima K."/>
            <person name="Inaba H."/>
            <person name="Suda W."/>
            <person name="Sakamoto M."/>
            <person name="Iino T."/>
            <person name="Kitahara M."/>
            <person name="Oshida Y."/>
            <person name="Iida T."/>
            <person name="Kudo T."/>
            <person name="Itoh T."/>
            <person name="Ohkuma M."/>
        </authorList>
    </citation>
    <scope>NUCLEOTIDE SEQUENCE [LARGE SCALE GENOMIC DNA]</scope>
    <source>
        <strain evidence="2 3">Q-1</strain>
    </source>
</reference>
<evidence type="ECO:0000313" key="2">
    <source>
        <dbReference type="EMBL" id="GER05345.1"/>
    </source>
</evidence>
<evidence type="ECO:0000313" key="3">
    <source>
        <dbReference type="Proteomes" id="UP000324996"/>
    </source>
</evidence>